<name>A0A919GNU3_9ACTN</name>
<gene>
    <name evidence="4" type="ORF">GCM10018793_61580</name>
</gene>
<accession>A0A919GNU3</accession>
<comment type="caution">
    <text evidence="4">The sequence shown here is derived from an EMBL/GenBank/DDBJ whole genome shotgun (WGS) entry which is preliminary data.</text>
</comment>
<dbReference type="PANTHER" id="PTHR43217:SF2">
    <property type="entry name" value="SUCCINATE-SEMIALDEHYDE DEHYDROGENASE [NADP(+)]"/>
    <property type="match status" value="1"/>
</dbReference>
<feature type="region of interest" description="Disordered" evidence="2">
    <location>
        <begin position="60"/>
        <end position="117"/>
    </location>
</feature>
<dbReference type="InterPro" id="IPR016161">
    <property type="entry name" value="Ald_DH/histidinol_DH"/>
</dbReference>
<keyword evidence="5" id="KW-1185">Reference proteome</keyword>
<feature type="compositionally biased region" description="Basic residues" evidence="2">
    <location>
        <begin position="98"/>
        <end position="108"/>
    </location>
</feature>
<dbReference type="InterPro" id="IPR016163">
    <property type="entry name" value="Ald_DH_C"/>
</dbReference>
<dbReference type="Pfam" id="PF00171">
    <property type="entry name" value="Aldedh"/>
    <property type="match status" value="1"/>
</dbReference>
<protein>
    <recommendedName>
        <fullName evidence="3">Aldehyde dehydrogenase domain-containing protein</fullName>
    </recommendedName>
</protein>
<dbReference type="InterPro" id="IPR047110">
    <property type="entry name" value="GABD/Sad-like"/>
</dbReference>
<dbReference type="PANTHER" id="PTHR43217">
    <property type="entry name" value="SUCCINATE SEMIALDEHYDE DEHYDROGENASE [NAD(P)+] SAD"/>
    <property type="match status" value="1"/>
</dbReference>
<evidence type="ECO:0000313" key="4">
    <source>
        <dbReference type="EMBL" id="GHH87105.1"/>
    </source>
</evidence>
<dbReference type="InterPro" id="IPR015590">
    <property type="entry name" value="Aldehyde_DH_dom"/>
</dbReference>
<evidence type="ECO:0000256" key="2">
    <source>
        <dbReference type="SAM" id="MobiDB-lite"/>
    </source>
</evidence>
<evidence type="ECO:0000313" key="5">
    <source>
        <dbReference type="Proteomes" id="UP000603708"/>
    </source>
</evidence>
<feature type="domain" description="Aldehyde dehydrogenase" evidence="3">
    <location>
        <begin position="1"/>
        <end position="62"/>
    </location>
</feature>
<evidence type="ECO:0000256" key="1">
    <source>
        <dbReference type="ARBA" id="ARBA00023002"/>
    </source>
</evidence>
<sequence length="117" mass="12689">MANATRNGLGGYVFDADVEHARRVASRAESGMVYVNSCFADSPGLPFCGVKNSGFGRELSEHRRIREPQAGAGGRSRLTPSHRAVSRRRRRDAQQAVRARRGPASRRVRGADGTVPA</sequence>
<dbReference type="InterPro" id="IPR016162">
    <property type="entry name" value="Ald_DH_N"/>
</dbReference>
<dbReference type="AlphaFoldDB" id="A0A919GNU3"/>
<dbReference type="GO" id="GO:0004777">
    <property type="term" value="F:succinate-semialdehyde dehydrogenase (NAD+) activity"/>
    <property type="evidence" value="ECO:0007669"/>
    <property type="project" value="TreeGrafter"/>
</dbReference>
<reference evidence="4" key="1">
    <citation type="journal article" date="2014" name="Int. J. Syst. Evol. Microbiol.">
        <title>Complete genome sequence of Corynebacterium casei LMG S-19264T (=DSM 44701T), isolated from a smear-ripened cheese.</title>
        <authorList>
            <consortium name="US DOE Joint Genome Institute (JGI-PGF)"/>
            <person name="Walter F."/>
            <person name="Albersmeier A."/>
            <person name="Kalinowski J."/>
            <person name="Ruckert C."/>
        </authorList>
    </citation>
    <scope>NUCLEOTIDE SEQUENCE</scope>
    <source>
        <strain evidence="4">JCM 5069</strain>
    </source>
</reference>
<dbReference type="Proteomes" id="UP000603708">
    <property type="component" value="Unassembled WGS sequence"/>
</dbReference>
<dbReference type="EMBL" id="BNCD01000025">
    <property type="protein sequence ID" value="GHH87105.1"/>
    <property type="molecule type" value="Genomic_DNA"/>
</dbReference>
<dbReference type="Gene3D" id="3.40.309.10">
    <property type="entry name" value="Aldehyde Dehydrogenase, Chain A, domain 2"/>
    <property type="match status" value="1"/>
</dbReference>
<proteinExistence type="predicted"/>
<evidence type="ECO:0000259" key="3">
    <source>
        <dbReference type="Pfam" id="PF00171"/>
    </source>
</evidence>
<keyword evidence="1" id="KW-0560">Oxidoreductase</keyword>
<organism evidence="4 5">
    <name type="scientific">Streptomyces sulfonofaciens</name>
    <dbReference type="NCBI Taxonomy" id="68272"/>
    <lineage>
        <taxon>Bacteria</taxon>
        <taxon>Bacillati</taxon>
        <taxon>Actinomycetota</taxon>
        <taxon>Actinomycetes</taxon>
        <taxon>Kitasatosporales</taxon>
        <taxon>Streptomycetaceae</taxon>
        <taxon>Streptomyces</taxon>
    </lineage>
</organism>
<dbReference type="Gene3D" id="3.40.605.10">
    <property type="entry name" value="Aldehyde Dehydrogenase, Chain A, domain 1"/>
    <property type="match status" value="1"/>
</dbReference>
<dbReference type="SUPFAM" id="SSF53720">
    <property type="entry name" value="ALDH-like"/>
    <property type="match status" value="1"/>
</dbReference>
<reference evidence="4" key="2">
    <citation type="submission" date="2020-09" db="EMBL/GenBank/DDBJ databases">
        <authorList>
            <person name="Sun Q."/>
            <person name="Ohkuma M."/>
        </authorList>
    </citation>
    <scope>NUCLEOTIDE SEQUENCE</scope>
    <source>
        <strain evidence="4">JCM 5069</strain>
    </source>
</reference>